<dbReference type="EMBL" id="JABXXO010000003">
    <property type="protein sequence ID" value="KAF7782288.1"/>
    <property type="molecule type" value="Genomic_DNA"/>
</dbReference>
<protein>
    <recommendedName>
        <fullName evidence="6">NADP-dependent oxidoreductase domain-containing protein</fullName>
    </recommendedName>
</protein>
<keyword evidence="2" id="KW-0560">Oxidoreductase</keyword>
<dbReference type="AlphaFoldDB" id="A0A8H7F7U2"/>
<dbReference type="Proteomes" id="UP000629468">
    <property type="component" value="Unassembled WGS sequence"/>
</dbReference>
<dbReference type="GO" id="GO:0016491">
    <property type="term" value="F:oxidoreductase activity"/>
    <property type="evidence" value="ECO:0007669"/>
    <property type="project" value="UniProtKB-KW"/>
</dbReference>
<evidence type="ECO:0000256" key="2">
    <source>
        <dbReference type="ARBA" id="ARBA00023002"/>
    </source>
</evidence>
<evidence type="ECO:0000259" key="6">
    <source>
        <dbReference type="Pfam" id="PF00248"/>
    </source>
</evidence>
<dbReference type="InterPro" id="IPR036812">
    <property type="entry name" value="NAD(P)_OxRdtase_dom_sf"/>
</dbReference>
<evidence type="ECO:0000256" key="3">
    <source>
        <dbReference type="PIRSR" id="PIRSR000097-1"/>
    </source>
</evidence>
<evidence type="ECO:0000256" key="1">
    <source>
        <dbReference type="ARBA" id="ARBA00007905"/>
    </source>
</evidence>
<dbReference type="InterPro" id="IPR023210">
    <property type="entry name" value="NADP_OxRdtase_dom"/>
</dbReference>
<feature type="site" description="Lowers pKa of active site Tyr" evidence="5">
    <location>
        <position position="79"/>
    </location>
</feature>
<gene>
    <name evidence="7" type="ORF">Agabi119p4_1664</name>
</gene>
<dbReference type="PROSITE" id="PS00798">
    <property type="entry name" value="ALDOKETO_REDUCTASE_1"/>
    <property type="match status" value="1"/>
</dbReference>
<dbReference type="PROSITE" id="PS00062">
    <property type="entry name" value="ALDOKETO_REDUCTASE_2"/>
    <property type="match status" value="1"/>
</dbReference>
<name>A0A8H7F7U2_AGABI</name>
<dbReference type="PANTHER" id="PTHR43827">
    <property type="entry name" value="2,5-DIKETO-D-GLUCONIC ACID REDUCTASE"/>
    <property type="match status" value="1"/>
</dbReference>
<comment type="similarity">
    <text evidence="1">Belongs to the aldo/keto reductase family.</text>
</comment>
<reference evidence="7 8" key="1">
    <citation type="journal article" name="Sci. Rep.">
        <title>Telomere-to-telomere assembled and centromere annotated genomes of the two main subspecies of the button mushroom Agaricus bisporus reveal especially polymorphic chromosome ends.</title>
        <authorList>
            <person name="Sonnenberg A.S.M."/>
            <person name="Sedaghat-Telgerd N."/>
            <person name="Lavrijssen B."/>
            <person name="Ohm R.A."/>
            <person name="Hendrickx P.M."/>
            <person name="Scholtmeijer K."/>
            <person name="Baars J.J.P."/>
            <person name="van Peer A."/>
        </authorList>
    </citation>
    <scope>NUCLEOTIDE SEQUENCE [LARGE SCALE GENOMIC DNA]</scope>
    <source>
        <strain evidence="7 8">H119_p4</strain>
    </source>
</reference>
<comment type="caution">
    <text evidence="7">The sequence shown here is derived from an EMBL/GenBank/DDBJ whole genome shotgun (WGS) entry which is preliminary data.</text>
</comment>
<dbReference type="FunFam" id="3.20.20.100:FF:000015">
    <property type="entry name" value="Oxidoreductase, aldo/keto reductase family"/>
    <property type="match status" value="1"/>
</dbReference>
<feature type="binding site" evidence="4">
    <location>
        <position position="112"/>
    </location>
    <ligand>
        <name>substrate</name>
    </ligand>
</feature>
<dbReference type="Pfam" id="PF00248">
    <property type="entry name" value="Aldo_ket_red"/>
    <property type="match status" value="1"/>
</dbReference>
<dbReference type="PIRSF" id="PIRSF000097">
    <property type="entry name" value="AKR"/>
    <property type="match status" value="1"/>
</dbReference>
<dbReference type="PANTHER" id="PTHR43827:SF13">
    <property type="entry name" value="ALDO_KETO REDUCTASE FAMILY PROTEIN"/>
    <property type="match status" value="1"/>
</dbReference>
<evidence type="ECO:0000313" key="8">
    <source>
        <dbReference type="Proteomes" id="UP000629468"/>
    </source>
</evidence>
<dbReference type="InterPro" id="IPR020471">
    <property type="entry name" value="AKR"/>
</dbReference>
<dbReference type="InterPro" id="IPR018170">
    <property type="entry name" value="Aldo/ket_reductase_CS"/>
</dbReference>
<organism evidence="7 8">
    <name type="scientific">Agaricus bisporus var. burnettii</name>
    <dbReference type="NCBI Taxonomy" id="192524"/>
    <lineage>
        <taxon>Eukaryota</taxon>
        <taxon>Fungi</taxon>
        <taxon>Dikarya</taxon>
        <taxon>Basidiomycota</taxon>
        <taxon>Agaricomycotina</taxon>
        <taxon>Agaricomycetes</taxon>
        <taxon>Agaricomycetidae</taxon>
        <taxon>Agaricales</taxon>
        <taxon>Agaricineae</taxon>
        <taxon>Agaricaceae</taxon>
        <taxon>Agaricus</taxon>
    </lineage>
</organism>
<proteinExistence type="inferred from homology"/>
<feature type="active site" description="Proton donor" evidence="3">
    <location>
        <position position="54"/>
    </location>
</feature>
<dbReference type="PRINTS" id="PR00069">
    <property type="entry name" value="ALDKETRDTASE"/>
</dbReference>
<accession>A0A8H7F7U2</accession>
<sequence>MAVVQLTKNSTIRLRTGCCMPVIGLGVYRNYTTRDSVFEALRAGYRLVDTAQAYKNEAHVGQGLRNEGISRSDVFITTKIISKFHGYPSTMQAVDESLERFQFQYIDLYLIHDPYAGTKRRLATYKALQDAKAAGKIRSVGVSNYGIKHLEEIRNAGYEMPAVNQIELHPHCQQRPLVAYCREHEIVVQAYSPLLQGKMDDPVFSEIAEKHGRDPAQILIRWSLQKGFVPLPKSARPERIRSNLDVFDFELDDRDMLKLDSLNRGKEGAVTWNPVDAG</sequence>
<dbReference type="Gene3D" id="3.20.20.100">
    <property type="entry name" value="NADP-dependent oxidoreductase domain"/>
    <property type="match status" value="1"/>
</dbReference>
<evidence type="ECO:0000313" key="7">
    <source>
        <dbReference type="EMBL" id="KAF7782288.1"/>
    </source>
</evidence>
<evidence type="ECO:0000256" key="4">
    <source>
        <dbReference type="PIRSR" id="PIRSR000097-2"/>
    </source>
</evidence>
<feature type="domain" description="NADP-dependent oxidoreductase" evidence="6">
    <location>
        <begin position="37"/>
        <end position="263"/>
    </location>
</feature>
<dbReference type="SUPFAM" id="SSF51430">
    <property type="entry name" value="NAD(P)-linked oxidoreductase"/>
    <property type="match status" value="1"/>
</dbReference>
<evidence type="ECO:0000256" key="5">
    <source>
        <dbReference type="PIRSR" id="PIRSR000097-3"/>
    </source>
</evidence>
<dbReference type="CDD" id="cd19071">
    <property type="entry name" value="AKR_AKR1-5-like"/>
    <property type="match status" value="1"/>
</dbReference>